<accession>A0ABT5ZR52</accession>
<reference evidence="2 3" key="1">
    <citation type="submission" date="2023-03" db="EMBL/GenBank/DDBJ databases">
        <title>Draft genome sequence of Streptomyces sp. RB6PN23 isolated from peat swamp forest in Thailand.</title>
        <authorList>
            <person name="Klaysubun C."/>
            <person name="Duangmal K."/>
        </authorList>
    </citation>
    <scope>NUCLEOTIDE SEQUENCE [LARGE SCALE GENOMIC DNA]</scope>
    <source>
        <strain evidence="2 3">RB6PN23</strain>
    </source>
</reference>
<keyword evidence="3" id="KW-1185">Reference proteome</keyword>
<evidence type="ECO:0000313" key="2">
    <source>
        <dbReference type="EMBL" id="MDF3292288.1"/>
    </source>
</evidence>
<proteinExistence type="predicted"/>
<comment type="caution">
    <text evidence="2">The sequence shown here is derived from an EMBL/GenBank/DDBJ whole genome shotgun (WGS) entry which is preliminary data.</text>
</comment>
<name>A0ABT5ZR52_9ACTN</name>
<gene>
    <name evidence="2" type="ORF">P3G67_24230</name>
</gene>
<protein>
    <submittedName>
        <fullName evidence="2">Uncharacterized protein</fullName>
    </submittedName>
</protein>
<dbReference type="EMBL" id="JARJBC010000016">
    <property type="protein sequence ID" value="MDF3292288.1"/>
    <property type="molecule type" value="Genomic_DNA"/>
</dbReference>
<dbReference type="Proteomes" id="UP001216579">
    <property type="component" value="Unassembled WGS sequence"/>
</dbReference>
<feature type="region of interest" description="Disordered" evidence="1">
    <location>
        <begin position="36"/>
        <end position="71"/>
    </location>
</feature>
<sequence>MKHPEHSDTRITRRAYQSAFPEVTKKAGAATTKLAPLQLKAEAKRTEGGCGQGGENRNGPGQAQEAQGLALGTPLTHRSRTALGGTPVIGRAIPLRKQKARSAGI</sequence>
<dbReference type="RefSeq" id="WP_276095363.1">
    <property type="nucleotide sequence ID" value="NZ_JARJBC010000016.1"/>
</dbReference>
<organism evidence="2 3">
    <name type="scientific">Streptomyces silvisoli</name>
    <dbReference type="NCBI Taxonomy" id="3034235"/>
    <lineage>
        <taxon>Bacteria</taxon>
        <taxon>Bacillati</taxon>
        <taxon>Actinomycetota</taxon>
        <taxon>Actinomycetes</taxon>
        <taxon>Kitasatosporales</taxon>
        <taxon>Streptomycetaceae</taxon>
        <taxon>Streptomyces</taxon>
    </lineage>
</organism>
<evidence type="ECO:0000256" key="1">
    <source>
        <dbReference type="SAM" id="MobiDB-lite"/>
    </source>
</evidence>
<evidence type="ECO:0000313" key="3">
    <source>
        <dbReference type="Proteomes" id="UP001216579"/>
    </source>
</evidence>